<dbReference type="InterPro" id="IPR029041">
    <property type="entry name" value="FAD-linked_oxidoreductase-like"/>
</dbReference>
<evidence type="ECO:0000256" key="7">
    <source>
        <dbReference type="ARBA" id="ARBA00048628"/>
    </source>
</evidence>
<evidence type="ECO:0000256" key="6">
    <source>
        <dbReference type="ARBA" id="ARBA00023002"/>
    </source>
</evidence>
<dbReference type="Gene3D" id="3.20.20.220">
    <property type="match status" value="1"/>
</dbReference>
<dbReference type="GO" id="GO:0035999">
    <property type="term" value="P:tetrahydrofolate interconversion"/>
    <property type="evidence" value="ECO:0007669"/>
    <property type="project" value="UniProtKB-UniPathway"/>
</dbReference>
<evidence type="ECO:0000256" key="1">
    <source>
        <dbReference type="ARBA" id="ARBA00001974"/>
    </source>
</evidence>
<sequence length="248" mass="26906">MPSGDAPPQEVRRLGPLHGVAGIGERGTSESAGRGEVPIDGPPRAGVFPDGLSLLKAIDASPYRFDEIGVPSYPEGHPNIDDDTLWSTLVAKQDYATYTVTQMCFDADLVRRFAIDARAHGVTLPIIAGIPGAVAAAKLLRVSFRIGVGDSVRFVRRHRAVARRLLRPHSYRPDALLRKLVAATSDDAAVADEGQGRRHRRPATTRSPLVAGLHIYTFNEIAPTVRWLEQRRRSLSSGEEVAADDHAV</sequence>
<comment type="catalytic activity">
    <reaction evidence="7">
        <text>(6S)-5-methyl-5,6,7,8-tetrahydrofolate + NAD(+) = (6R)-5,10-methylene-5,6,7,8-tetrahydrofolate + NADH + H(+)</text>
        <dbReference type="Rhea" id="RHEA:19821"/>
        <dbReference type="ChEBI" id="CHEBI:15378"/>
        <dbReference type="ChEBI" id="CHEBI:15636"/>
        <dbReference type="ChEBI" id="CHEBI:18608"/>
        <dbReference type="ChEBI" id="CHEBI:57540"/>
        <dbReference type="ChEBI" id="CHEBI:57945"/>
        <dbReference type="EC" id="1.5.1.54"/>
    </reaction>
    <physiologicalReaction direction="right-to-left" evidence="7">
        <dbReference type="Rhea" id="RHEA:19823"/>
    </physiologicalReaction>
</comment>
<dbReference type="AlphaFoldDB" id="A0A7K3LZ26"/>
<evidence type="ECO:0000256" key="9">
    <source>
        <dbReference type="SAM" id="MobiDB-lite"/>
    </source>
</evidence>
<keyword evidence="5 8" id="KW-0274">FAD</keyword>
<keyword evidence="4 8" id="KW-0285">Flavoprotein</keyword>
<dbReference type="Pfam" id="PF02219">
    <property type="entry name" value="MTHFR"/>
    <property type="match status" value="1"/>
</dbReference>
<dbReference type="SUPFAM" id="SSF51730">
    <property type="entry name" value="FAD-linked oxidoreductase"/>
    <property type="match status" value="1"/>
</dbReference>
<dbReference type="InterPro" id="IPR003171">
    <property type="entry name" value="Mehydrof_redctse-like"/>
</dbReference>
<dbReference type="GO" id="GO:0005829">
    <property type="term" value="C:cytosol"/>
    <property type="evidence" value="ECO:0007669"/>
    <property type="project" value="TreeGrafter"/>
</dbReference>
<organism evidence="10 11">
    <name type="scientific">Phytoactinopolyspora mesophila</name>
    <dbReference type="NCBI Taxonomy" id="2650750"/>
    <lineage>
        <taxon>Bacteria</taxon>
        <taxon>Bacillati</taxon>
        <taxon>Actinomycetota</taxon>
        <taxon>Actinomycetes</taxon>
        <taxon>Jiangellales</taxon>
        <taxon>Jiangellaceae</taxon>
        <taxon>Phytoactinopolyspora</taxon>
    </lineage>
</organism>
<feature type="region of interest" description="Disordered" evidence="9">
    <location>
        <begin position="1"/>
        <end position="44"/>
    </location>
</feature>
<evidence type="ECO:0000256" key="3">
    <source>
        <dbReference type="ARBA" id="ARBA00006743"/>
    </source>
</evidence>
<evidence type="ECO:0000256" key="2">
    <source>
        <dbReference type="ARBA" id="ARBA00004777"/>
    </source>
</evidence>
<dbReference type="Proteomes" id="UP000460435">
    <property type="component" value="Unassembled WGS sequence"/>
</dbReference>
<protein>
    <recommendedName>
        <fullName evidence="8">Methylenetetrahydrofolate reductase</fullName>
    </recommendedName>
</protein>
<gene>
    <name evidence="10" type="ORF">F7O44_04235</name>
</gene>
<dbReference type="GO" id="GO:0106312">
    <property type="term" value="F:methylenetetrahydrofolate reductase (NADH) activity"/>
    <property type="evidence" value="ECO:0007669"/>
    <property type="project" value="UniProtKB-EC"/>
</dbReference>
<comment type="cofactor">
    <cofactor evidence="1 8">
        <name>FAD</name>
        <dbReference type="ChEBI" id="CHEBI:57692"/>
    </cofactor>
</comment>
<name>A0A7K3LZ26_9ACTN</name>
<dbReference type="GO" id="GO:0071949">
    <property type="term" value="F:FAD binding"/>
    <property type="evidence" value="ECO:0007669"/>
    <property type="project" value="TreeGrafter"/>
</dbReference>
<evidence type="ECO:0000256" key="4">
    <source>
        <dbReference type="ARBA" id="ARBA00022630"/>
    </source>
</evidence>
<dbReference type="UniPathway" id="UPA00193"/>
<dbReference type="GO" id="GO:0009086">
    <property type="term" value="P:methionine biosynthetic process"/>
    <property type="evidence" value="ECO:0007669"/>
    <property type="project" value="TreeGrafter"/>
</dbReference>
<keyword evidence="6 8" id="KW-0560">Oxidoreductase</keyword>
<keyword evidence="11" id="KW-1185">Reference proteome</keyword>
<evidence type="ECO:0000313" key="11">
    <source>
        <dbReference type="Proteomes" id="UP000460435"/>
    </source>
</evidence>
<dbReference type="EMBL" id="WLZY01000001">
    <property type="protein sequence ID" value="NDL56276.1"/>
    <property type="molecule type" value="Genomic_DNA"/>
</dbReference>
<comment type="similarity">
    <text evidence="3 8">Belongs to the methylenetetrahydrofolate reductase family.</text>
</comment>
<comment type="pathway">
    <text evidence="2 8">One-carbon metabolism; tetrahydrofolate interconversion.</text>
</comment>
<dbReference type="PANTHER" id="PTHR45754">
    <property type="entry name" value="METHYLENETETRAHYDROFOLATE REDUCTASE"/>
    <property type="match status" value="1"/>
</dbReference>
<proteinExistence type="inferred from homology"/>
<accession>A0A7K3LZ26</accession>
<evidence type="ECO:0000313" key="10">
    <source>
        <dbReference type="EMBL" id="NDL56276.1"/>
    </source>
</evidence>
<reference evidence="10 11" key="1">
    <citation type="submission" date="2019-11" db="EMBL/GenBank/DDBJ databases">
        <authorList>
            <person name="Li X.-J."/>
            <person name="Feng X.-M."/>
        </authorList>
    </citation>
    <scope>NUCLEOTIDE SEQUENCE [LARGE SCALE GENOMIC DNA]</scope>
    <source>
        <strain evidence="10 11">XMNu-373</strain>
    </source>
</reference>
<evidence type="ECO:0000256" key="8">
    <source>
        <dbReference type="RuleBase" id="RU003862"/>
    </source>
</evidence>
<dbReference type="PANTHER" id="PTHR45754:SF3">
    <property type="entry name" value="METHYLENETETRAHYDROFOLATE REDUCTASE (NADPH)"/>
    <property type="match status" value="1"/>
</dbReference>
<evidence type="ECO:0000256" key="5">
    <source>
        <dbReference type="ARBA" id="ARBA00022827"/>
    </source>
</evidence>
<comment type="caution">
    <text evidence="10">The sequence shown here is derived from an EMBL/GenBank/DDBJ whole genome shotgun (WGS) entry which is preliminary data.</text>
</comment>